<dbReference type="EMBL" id="VFJC01000030">
    <property type="protein sequence ID" value="KAB5517591.1"/>
    <property type="molecule type" value="Genomic_DNA"/>
</dbReference>
<reference evidence="1 2" key="1">
    <citation type="submission" date="2019-06" db="EMBL/GenBank/DDBJ databases">
        <title>A chromosome-scale genome assembly of the striped catfish, Pangasianodon hypophthalmus.</title>
        <authorList>
            <person name="Wen M."/>
            <person name="Zahm M."/>
            <person name="Roques C."/>
            <person name="Cabau C."/>
            <person name="Klopp C."/>
            <person name="Donnadieu C."/>
            <person name="Jouanno E."/>
            <person name="Avarre J.-C."/>
            <person name="Campet M."/>
            <person name="Ha T.T.T."/>
            <person name="Dugue R."/>
            <person name="Lampietro C."/>
            <person name="Louis A."/>
            <person name="Herpin A."/>
            <person name="Echchiki A."/>
            <person name="Berthelot C."/>
            <person name="Parey E."/>
            <person name="Roest-Crollius H."/>
            <person name="Braasch I."/>
            <person name="Postlethwait J."/>
            <person name="Bobe J."/>
            <person name="Montfort J."/>
            <person name="Bouchez O."/>
            <person name="Begum T."/>
            <person name="Schartl M."/>
            <person name="Guiguen Y."/>
        </authorList>
    </citation>
    <scope>NUCLEOTIDE SEQUENCE [LARGE SCALE GENOMIC DNA]</scope>
    <source>
        <strain evidence="1 2">Indonesia</strain>
        <tissue evidence="1">Blood</tissue>
    </source>
</reference>
<organism evidence="1 2">
    <name type="scientific">Pangasianodon hypophthalmus</name>
    <name type="common">Striped catfish</name>
    <name type="synonym">Helicophagus hypophthalmus</name>
    <dbReference type="NCBI Taxonomy" id="310915"/>
    <lineage>
        <taxon>Eukaryota</taxon>
        <taxon>Metazoa</taxon>
        <taxon>Chordata</taxon>
        <taxon>Craniata</taxon>
        <taxon>Vertebrata</taxon>
        <taxon>Euteleostomi</taxon>
        <taxon>Actinopterygii</taxon>
        <taxon>Neopterygii</taxon>
        <taxon>Teleostei</taxon>
        <taxon>Ostariophysi</taxon>
        <taxon>Siluriformes</taxon>
        <taxon>Pangasiidae</taxon>
        <taxon>Pangasianodon</taxon>
    </lineage>
</organism>
<keyword evidence="2" id="KW-1185">Reference proteome</keyword>
<comment type="caution">
    <text evidence="1">The sequence shown here is derived from an EMBL/GenBank/DDBJ whole genome shotgun (WGS) entry which is preliminary data.</text>
</comment>
<accession>A0A5N5JEH7</accession>
<sequence>MAESDKKTKKSKEERAKAFCSNAFAHNAFFLFNKATEIVKDYGSSTQMKQILDQMLHSILFLGNIHFSRYLPHYIFADVEMFHQTSEDFPGPFTHYQTHVALRTPFSYFLELVTICYGHDENDKEVESTLSEILHDCRKSGDQYPLISTVICICESGGSRYYGASLSCEGDQEREIMTAVSCVHVWHLKVSSAVMSVFPEDTGEPRSIKLPDTVKCRAYAVADMRKLKPPCKRCNQLYSLPDHTNHSNPPGNCAETEAISNFFNAENHGNSRQTLFRHNHQEEMQRMSKCFDNNMEKRMERRSVRNRDKYSINKVYNS</sequence>
<proteinExistence type="predicted"/>
<evidence type="ECO:0000313" key="1">
    <source>
        <dbReference type="EMBL" id="KAB5517591.1"/>
    </source>
</evidence>
<name>A0A5N5JEH7_PANHP</name>
<evidence type="ECO:0000313" key="2">
    <source>
        <dbReference type="Proteomes" id="UP000327468"/>
    </source>
</evidence>
<dbReference type="AlphaFoldDB" id="A0A5N5JEH7"/>
<dbReference type="Proteomes" id="UP000327468">
    <property type="component" value="Chromosome 29"/>
</dbReference>
<protein>
    <submittedName>
        <fullName evidence="1">Uncharacterized protein</fullName>
    </submittedName>
</protein>
<gene>
    <name evidence="1" type="ORF">PHYPO_G00168890</name>
</gene>